<name>A0AAV7MZN1_PLEWA</name>
<keyword evidence="2" id="KW-1185">Reference proteome</keyword>
<evidence type="ECO:0000313" key="2">
    <source>
        <dbReference type="Proteomes" id="UP001066276"/>
    </source>
</evidence>
<comment type="caution">
    <text evidence="1">The sequence shown here is derived from an EMBL/GenBank/DDBJ whole genome shotgun (WGS) entry which is preliminary data.</text>
</comment>
<sequence length="164" mass="18094">MSIRWGSLGPRDRYQEACRYGAASVRVVLSRASASPPVDARRPLGPSSRADGFPHSAVRARYIYRRLSSRGGLQDRFPLPGPHLFYESRARLLHLRSESVRAVLGHASAPPPVDARRPLDPSLRAVGFPGVLPRYRVPAIPGAPGACRVPPEGSRWLCKRRLPF</sequence>
<organism evidence="1 2">
    <name type="scientific">Pleurodeles waltl</name>
    <name type="common">Iberian ribbed newt</name>
    <dbReference type="NCBI Taxonomy" id="8319"/>
    <lineage>
        <taxon>Eukaryota</taxon>
        <taxon>Metazoa</taxon>
        <taxon>Chordata</taxon>
        <taxon>Craniata</taxon>
        <taxon>Vertebrata</taxon>
        <taxon>Euteleostomi</taxon>
        <taxon>Amphibia</taxon>
        <taxon>Batrachia</taxon>
        <taxon>Caudata</taxon>
        <taxon>Salamandroidea</taxon>
        <taxon>Salamandridae</taxon>
        <taxon>Pleurodelinae</taxon>
        <taxon>Pleurodeles</taxon>
    </lineage>
</organism>
<gene>
    <name evidence="1" type="ORF">NDU88_003809</name>
</gene>
<accession>A0AAV7MZN1</accession>
<reference evidence="1" key="1">
    <citation type="journal article" date="2022" name="bioRxiv">
        <title>Sequencing and chromosome-scale assembly of the giantPleurodeles waltlgenome.</title>
        <authorList>
            <person name="Brown T."/>
            <person name="Elewa A."/>
            <person name="Iarovenko S."/>
            <person name="Subramanian E."/>
            <person name="Araus A.J."/>
            <person name="Petzold A."/>
            <person name="Susuki M."/>
            <person name="Suzuki K.-i.T."/>
            <person name="Hayashi T."/>
            <person name="Toyoda A."/>
            <person name="Oliveira C."/>
            <person name="Osipova E."/>
            <person name="Leigh N.D."/>
            <person name="Simon A."/>
            <person name="Yun M.H."/>
        </authorList>
    </citation>
    <scope>NUCLEOTIDE SEQUENCE</scope>
    <source>
        <strain evidence="1">20211129_DDA</strain>
        <tissue evidence="1">Liver</tissue>
    </source>
</reference>
<protein>
    <submittedName>
        <fullName evidence="1">Uncharacterized protein</fullName>
    </submittedName>
</protein>
<proteinExistence type="predicted"/>
<dbReference type="EMBL" id="JANPWB010000013">
    <property type="protein sequence ID" value="KAJ1106408.1"/>
    <property type="molecule type" value="Genomic_DNA"/>
</dbReference>
<dbReference type="AlphaFoldDB" id="A0AAV7MZN1"/>
<dbReference type="Proteomes" id="UP001066276">
    <property type="component" value="Chromosome 9"/>
</dbReference>
<evidence type="ECO:0000313" key="1">
    <source>
        <dbReference type="EMBL" id="KAJ1106408.1"/>
    </source>
</evidence>